<evidence type="ECO:0000256" key="11">
    <source>
        <dbReference type="SAM" id="MobiDB-lite"/>
    </source>
</evidence>
<dbReference type="GO" id="GO:0006397">
    <property type="term" value="P:mRNA processing"/>
    <property type="evidence" value="ECO:0007669"/>
    <property type="project" value="UniProtKB-KW"/>
</dbReference>
<evidence type="ECO:0000256" key="5">
    <source>
        <dbReference type="ARBA" id="ARBA00022664"/>
    </source>
</evidence>
<keyword evidence="5" id="KW-0507">mRNA processing</keyword>
<dbReference type="EMBL" id="JRES01000036">
    <property type="protein sequence ID" value="KNC34706.1"/>
    <property type="molecule type" value="Genomic_DNA"/>
</dbReference>
<dbReference type="OrthoDB" id="1906282at2759"/>
<dbReference type="Pfam" id="PF15264">
    <property type="entry name" value="TSSC4"/>
    <property type="match status" value="1"/>
</dbReference>
<keyword evidence="8" id="KW-0539">Nucleus</keyword>
<feature type="region of interest" description="Disordered" evidence="11">
    <location>
        <begin position="131"/>
        <end position="152"/>
    </location>
</feature>
<dbReference type="GO" id="GO:0005681">
    <property type="term" value="C:spliceosomal complex"/>
    <property type="evidence" value="ECO:0007669"/>
    <property type="project" value="UniProtKB-KW"/>
</dbReference>
<evidence type="ECO:0000256" key="3">
    <source>
        <dbReference type="ARBA" id="ARBA00010362"/>
    </source>
</evidence>
<dbReference type="PANTHER" id="PTHR13445:SF3">
    <property type="entry name" value="U5 SMALL NUCLEAR RIBONUCLEOPROTEIN TSSC4"/>
    <property type="match status" value="1"/>
</dbReference>
<dbReference type="OMA" id="HRNPHKW"/>
<evidence type="ECO:0000313" key="13">
    <source>
        <dbReference type="Proteomes" id="UP000037069"/>
    </source>
</evidence>
<evidence type="ECO:0000256" key="7">
    <source>
        <dbReference type="ARBA" id="ARBA00023187"/>
    </source>
</evidence>
<dbReference type="STRING" id="7375.A0A0L0CR31"/>
<evidence type="ECO:0000313" key="12">
    <source>
        <dbReference type="EMBL" id="KNC34706.1"/>
    </source>
</evidence>
<keyword evidence="6" id="KW-0747">Spliceosome</keyword>
<gene>
    <name evidence="12" type="ORF">FF38_09138</name>
</gene>
<accession>A0A0L0CR31</accession>
<dbReference type="GO" id="GO:0008380">
    <property type="term" value="P:RNA splicing"/>
    <property type="evidence" value="ECO:0007669"/>
    <property type="project" value="UniProtKB-KW"/>
</dbReference>
<evidence type="ECO:0000256" key="4">
    <source>
        <dbReference type="ARBA" id="ARBA00022490"/>
    </source>
</evidence>
<comment type="caution">
    <text evidence="12">The sequence shown here is derived from an EMBL/GenBank/DDBJ whole genome shotgun (WGS) entry which is preliminary data.</text>
</comment>
<comment type="subcellular location">
    <subcellularLocation>
        <location evidence="2">Cytoplasm</location>
    </subcellularLocation>
    <subcellularLocation>
        <location evidence="1">Nucleus</location>
    </subcellularLocation>
</comment>
<feature type="region of interest" description="Disordered" evidence="11">
    <location>
        <begin position="187"/>
        <end position="214"/>
    </location>
</feature>
<feature type="compositionally biased region" description="Basic and acidic residues" evidence="11">
    <location>
        <begin position="203"/>
        <end position="214"/>
    </location>
</feature>
<keyword evidence="7" id="KW-0508">mRNA splicing</keyword>
<reference evidence="12 13" key="1">
    <citation type="journal article" date="2015" name="Nat. Commun.">
        <title>Lucilia cuprina genome unlocks parasitic fly biology to underpin future interventions.</title>
        <authorList>
            <person name="Anstead C.A."/>
            <person name="Korhonen P.K."/>
            <person name="Young N.D."/>
            <person name="Hall R.S."/>
            <person name="Jex A.R."/>
            <person name="Murali S.C."/>
            <person name="Hughes D.S."/>
            <person name="Lee S.F."/>
            <person name="Perry T."/>
            <person name="Stroehlein A.J."/>
            <person name="Ansell B.R."/>
            <person name="Breugelmans B."/>
            <person name="Hofmann A."/>
            <person name="Qu J."/>
            <person name="Dugan S."/>
            <person name="Lee S.L."/>
            <person name="Chao H."/>
            <person name="Dinh H."/>
            <person name="Han Y."/>
            <person name="Doddapaneni H.V."/>
            <person name="Worley K.C."/>
            <person name="Muzny D.M."/>
            <person name="Ioannidis P."/>
            <person name="Waterhouse R.M."/>
            <person name="Zdobnov E.M."/>
            <person name="James P.J."/>
            <person name="Bagnall N.H."/>
            <person name="Kotze A.C."/>
            <person name="Gibbs R.A."/>
            <person name="Richards S."/>
            <person name="Batterham P."/>
            <person name="Gasser R.B."/>
        </authorList>
    </citation>
    <scope>NUCLEOTIDE SEQUENCE [LARGE SCALE GENOMIC DNA]</scope>
    <source>
        <strain evidence="12 13">LS</strain>
        <tissue evidence="12">Full body</tissue>
    </source>
</reference>
<comment type="similarity">
    <text evidence="3">Belongs to the TSSC4 family.</text>
</comment>
<name>A0A0L0CR31_LUCCU</name>
<dbReference type="Proteomes" id="UP000037069">
    <property type="component" value="Unassembled WGS sequence"/>
</dbReference>
<sequence>MHDFATKRNALFACLDDASSELKGTVLDQTNAKTALSRTAPDGQLKMNYRQESNTSRNKQTAVDRPLHHLRGKESIFKKPELPIARCLKPRKLPDYQVNPHKWKKYSLEDVDISDQTNSSAAFEFLRQIDEQKDSSESEEKSEGQQTKIEFKKSSKIRRNLKTLESLEKMDAEIDSPKLKGSKLVMPEYVVGQKKQEKKKLHNLGDKNEKKERAAGKLLLSHLQEDDEEEEN</sequence>
<dbReference type="PANTHER" id="PTHR13445">
    <property type="entry name" value="TUMOR SUPPRESSING SUBTRANSFERABLE CANDIDATE 4 TSSC4"/>
    <property type="match status" value="1"/>
</dbReference>
<dbReference type="GO" id="GO:0005737">
    <property type="term" value="C:cytoplasm"/>
    <property type="evidence" value="ECO:0007669"/>
    <property type="project" value="UniProtKB-SubCell"/>
</dbReference>
<evidence type="ECO:0000256" key="9">
    <source>
        <dbReference type="ARBA" id="ARBA00035304"/>
    </source>
</evidence>
<evidence type="ECO:0000256" key="10">
    <source>
        <dbReference type="ARBA" id="ARBA00045970"/>
    </source>
</evidence>
<evidence type="ECO:0000256" key="1">
    <source>
        <dbReference type="ARBA" id="ARBA00004123"/>
    </source>
</evidence>
<evidence type="ECO:0000256" key="2">
    <source>
        <dbReference type="ARBA" id="ARBA00004496"/>
    </source>
</evidence>
<proteinExistence type="inferred from homology"/>
<comment type="function">
    <text evidence="10">Protein associated with the U5 snRNP, during its maturation and its post-splicing recycling and which is required for spliceosomal tri-snRNP complex assembly in the nucleus. Has a molecular sequestering activity and transiently hinders SNRNP200 binding sites for constitutive splicing factors that intervene later during the assembly of the spliceosome and splicing. Together with its molecular sequestering activity, may also function as a molecular adapter and placeholder, coordinating the assembly of the U5 snRNP and its association with the U4/U6 di-snRNP.</text>
</comment>
<protein>
    <recommendedName>
        <fullName evidence="9">U5 small nuclear ribonucleoprotein TSSC4</fullName>
    </recommendedName>
</protein>
<dbReference type="AlphaFoldDB" id="A0A0L0CR31"/>
<evidence type="ECO:0000256" key="8">
    <source>
        <dbReference type="ARBA" id="ARBA00023242"/>
    </source>
</evidence>
<dbReference type="InterPro" id="IPR029338">
    <property type="entry name" value="TSSC4"/>
</dbReference>
<keyword evidence="4" id="KW-0963">Cytoplasm</keyword>
<keyword evidence="13" id="KW-1185">Reference proteome</keyword>
<evidence type="ECO:0000256" key="6">
    <source>
        <dbReference type="ARBA" id="ARBA00022728"/>
    </source>
</evidence>
<organism evidence="12 13">
    <name type="scientific">Lucilia cuprina</name>
    <name type="common">Green bottle fly</name>
    <name type="synonym">Australian sheep blowfly</name>
    <dbReference type="NCBI Taxonomy" id="7375"/>
    <lineage>
        <taxon>Eukaryota</taxon>
        <taxon>Metazoa</taxon>
        <taxon>Ecdysozoa</taxon>
        <taxon>Arthropoda</taxon>
        <taxon>Hexapoda</taxon>
        <taxon>Insecta</taxon>
        <taxon>Pterygota</taxon>
        <taxon>Neoptera</taxon>
        <taxon>Endopterygota</taxon>
        <taxon>Diptera</taxon>
        <taxon>Brachycera</taxon>
        <taxon>Muscomorpha</taxon>
        <taxon>Oestroidea</taxon>
        <taxon>Calliphoridae</taxon>
        <taxon>Luciliinae</taxon>
        <taxon>Lucilia</taxon>
    </lineage>
</organism>